<dbReference type="Gene3D" id="1.10.620.20">
    <property type="entry name" value="Ribonucleotide Reductase, subunit A"/>
    <property type="match status" value="1"/>
</dbReference>
<dbReference type="GO" id="GO:0016491">
    <property type="term" value="F:oxidoreductase activity"/>
    <property type="evidence" value="ECO:0007669"/>
    <property type="project" value="InterPro"/>
</dbReference>
<accession>A0A1A9B9R4</accession>
<keyword evidence="2" id="KW-1185">Reference proteome</keyword>
<gene>
    <name evidence="1" type="ORF">GA0070622_2824</name>
</gene>
<evidence type="ECO:0008006" key="3">
    <source>
        <dbReference type="Google" id="ProtNLM"/>
    </source>
</evidence>
<dbReference type="AlphaFoldDB" id="A0A1A9B9R4"/>
<dbReference type="EMBL" id="FLRH01000003">
    <property type="protein sequence ID" value="SBT65811.1"/>
    <property type="molecule type" value="Genomic_DNA"/>
</dbReference>
<name>A0A1A9B9R4_9ACTN</name>
<evidence type="ECO:0000313" key="2">
    <source>
        <dbReference type="Proteomes" id="UP000199558"/>
    </source>
</evidence>
<dbReference type="STRING" id="946078.GA0070622_2824"/>
<dbReference type="InterPro" id="IPR012348">
    <property type="entry name" value="RNR-like"/>
</dbReference>
<organism evidence="1 2">
    <name type="scientific">Micromonospora sediminicola</name>
    <dbReference type="NCBI Taxonomy" id="946078"/>
    <lineage>
        <taxon>Bacteria</taxon>
        <taxon>Bacillati</taxon>
        <taxon>Actinomycetota</taxon>
        <taxon>Actinomycetes</taxon>
        <taxon>Micromonosporales</taxon>
        <taxon>Micromonosporaceae</taxon>
        <taxon>Micromonospora</taxon>
    </lineage>
</organism>
<dbReference type="RefSeq" id="WP_091573698.1">
    <property type="nucleotide sequence ID" value="NZ_FLRH01000003.1"/>
</dbReference>
<sequence>MQFMAFESGPYTRAAVHPDDGVDYDVFRRWPLSPGALRCLRYLCDICHPLDLLVAPAQVEQTDTAVLTRCIYEKDWHRKVLVRVLTAHDVPTGTPPVTAAPWGVGRSGRRGPAWWALRYGVSGDDAAAIRMTWGAINEWMTHSCYHRLVLREEHPVLTDVLHRVTSQEVRHAAYYAGRACDRLARSVRVRRLTRFALRHFWAPAGAAGMPRVETAHLMRYLLADEAGWQEIRQLDDRIERLPGLSGLGLVRRALQRHGVVDPSNRRA</sequence>
<reference evidence="2" key="1">
    <citation type="submission" date="2016-06" db="EMBL/GenBank/DDBJ databases">
        <authorList>
            <person name="Varghese N."/>
            <person name="Submissions Spin"/>
        </authorList>
    </citation>
    <scope>NUCLEOTIDE SEQUENCE [LARGE SCALE GENOMIC DNA]</scope>
    <source>
        <strain evidence="2">DSM 45794</strain>
    </source>
</reference>
<dbReference type="OrthoDB" id="3606832at2"/>
<dbReference type="InterPro" id="IPR009078">
    <property type="entry name" value="Ferritin-like_SF"/>
</dbReference>
<evidence type="ECO:0000313" key="1">
    <source>
        <dbReference type="EMBL" id="SBT65811.1"/>
    </source>
</evidence>
<dbReference type="Proteomes" id="UP000199558">
    <property type="component" value="Unassembled WGS sequence"/>
</dbReference>
<dbReference type="SUPFAM" id="SSF47240">
    <property type="entry name" value="Ferritin-like"/>
    <property type="match status" value="1"/>
</dbReference>
<proteinExistence type="predicted"/>
<protein>
    <recommendedName>
        <fullName evidence="3">Ferritin-like domain-containing protein</fullName>
    </recommendedName>
</protein>